<dbReference type="CDD" id="cd16936">
    <property type="entry name" value="HATPase_RsbW-like"/>
    <property type="match status" value="1"/>
</dbReference>
<evidence type="ECO:0000259" key="2">
    <source>
        <dbReference type="PROSITE" id="PS50112"/>
    </source>
</evidence>
<evidence type="ECO:0000313" key="4">
    <source>
        <dbReference type="Proteomes" id="UP001597058"/>
    </source>
</evidence>
<evidence type="ECO:0000256" key="1">
    <source>
        <dbReference type="ARBA" id="ARBA00022801"/>
    </source>
</evidence>
<dbReference type="InterPro" id="IPR003018">
    <property type="entry name" value="GAF"/>
</dbReference>
<dbReference type="NCBIfam" id="TIGR00229">
    <property type="entry name" value="sensory_box"/>
    <property type="match status" value="1"/>
</dbReference>
<dbReference type="InterPro" id="IPR035965">
    <property type="entry name" value="PAS-like_dom_sf"/>
</dbReference>
<dbReference type="InterPro" id="IPR001932">
    <property type="entry name" value="PPM-type_phosphatase-like_dom"/>
</dbReference>
<dbReference type="InterPro" id="IPR013656">
    <property type="entry name" value="PAS_4"/>
</dbReference>
<dbReference type="Pfam" id="PF08448">
    <property type="entry name" value="PAS_4"/>
    <property type="match status" value="1"/>
</dbReference>
<dbReference type="Proteomes" id="UP001597058">
    <property type="component" value="Unassembled WGS sequence"/>
</dbReference>
<dbReference type="Gene3D" id="3.30.450.20">
    <property type="entry name" value="PAS domain"/>
    <property type="match status" value="2"/>
</dbReference>
<dbReference type="Pfam" id="PF13581">
    <property type="entry name" value="HATPase_c_2"/>
    <property type="match status" value="1"/>
</dbReference>
<comment type="caution">
    <text evidence="3">The sequence shown here is derived from an EMBL/GenBank/DDBJ whole genome shotgun (WGS) entry which is preliminary data.</text>
</comment>
<dbReference type="InterPro" id="IPR052016">
    <property type="entry name" value="Bact_Sigma-Reg"/>
</dbReference>
<gene>
    <name evidence="3" type="ORF">ACFQ5X_16975</name>
</gene>
<feature type="domain" description="PAS" evidence="2">
    <location>
        <begin position="12"/>
        <end position="58"/>
    </location>
</feature>
<dbReference type="SMART" id="SM00091">
    <property type="entry name" value="PAS"/>
    <property type="match status" value="2"/>
</dbReference>
<feature type="domain" description="PAS" evidence="2">
    <location>
        <begin position="131"/>
        <end position="201"/>
    </location>
</feature>
<accession>A0ABW3XE79</accession>
<dbReference type="RefSeq" id="WP_329528140.1">
    <property type="nucleotide sequence ID" value="NZ_JBHSKH010000136.1"/>
</dbReference>
<dbReference type="Gene3D" id="3.60.40.10">
    <property type="entry name" value="PPM-type phosphatase domain"/>
    <property type="match status" value="1"/>
</dbReference>
<dbReference type="Gene3D" id="3.30.450.40">
    <property type="match status" value="1"/>
</dbReference>
<dbReference type="SUPFAM" id="SSF55781">
    <property type="entry name" value="GAF domain-like"/>
    <property type="match status" value="1"/>
</dbReference>
<sequence>MASGRDDADAPVSAGAREVLDASNDAVALVSGAGVVVGWTRGAEVLLGYCGPEVVGRSADPLLAMPGDPARVAGVAERCRAGVGWNGLIPLRHRDGSRVEVDLRVSASFPVGADECFLISAREQRPRWTVGQSVLDGLLTRSPVGMAVMDPELRYLWLNDTLESLGGVPRDQRLGRRLSEVLPGIQADTIEALMRRVLTTGAPITDHEYAGWSWSDPHRQHAYSASFFPLVDAGNSVTGVCYMVLDVTERWNARRLLSLINEAGTGIGRTLDVMATAQELADFAVPRFADFVVVDLLEPVLSAEGQGTWLCDAGPARAKPVMRRAGMSSVREGCPEAVARIGDKVEFVPPPHSLSLLVSGEPVFVPVLDPDGHQWGGEEPARAARLREFGMHSLISVPMRARNTTLGLTTFVRSLNPVPFHQDDVLLARELVARAALCVDNARRYTREHTAAVTLQRSLLPHALTGGTALEVASYYLPADATDGVGGDWFDVIPLSGARVGLVVGDVVGHGISAAASMGRLRTAVQTLADMDLPPDELLAHLDDLVLRLSEEETGEEMEDRTVTTFLGATCLYAVYDPVTRRCAMARAGHPPPVVVSPDGHVRYPELPAGPPLGLGGMAFEAMEIEIAENSLLGLFTDGLIEGADQDIDRGMARLGQVLSRPGTDLGTLCETAVRQLVPVPQPDDIALLLARTHTLDPGHVVSWEVPLDPAAVGELRDLATRQVTAWGLTDLAMTTELIVSELVTNAIRYAAPPIRLRLLRDARLTCEVADASSTAPRLRHARSTDEGGRGLFLVARLAHRWGARYTSEGKIIWAEQEIR</sequence>
<proteinExistence type="predicted"/>
<dbReference type="CDD" id="cd00130">
    <property type="entry name" value="PAS"/>
    <property type="match status" value="2"/>
</dbReference>
<reference evidence="4" key="1">
    <citation type="journal article" date="2019" name="Int. J. Syst. Evol. Microbiol.">
        <title>The Global Catalogue of Microorganisms (GCM) 10K type strain sequencing project: providing services to taxonomists for standard genome sequencing and annotation.</title>
        <authorList>
            <consortium name="The Broad Institute Genomics Platform"/>
            <consortium name="The Broad Institute Genome Sequencing Center for Infectious Disease"/>
            <person name="Wu L."/>
            <person name="Ma J."/>
        </authorList>
    </citation>
    <scope>NUCLEOTIDE SEQUENCE [LARGE SCALE GENOMIC DNA]</scope>
    <source>
        <strain evidence="4">CGMCC 4.7020</strain>
    </source>
</reference>
<dbReference type="Pfam" id="PF01590">
    <property type="entry name" value="GAF"/>
    <property type="match status" value="1"/>
</dbReference>
<evidence type="ECO:0000313" key="3">
    <source>
        <dbReference type="EMBL" id="MFD1307535.1"/>
    </source>
</evidence>
<keyword evidence="4" id="KW-1185">Reference proteome</keyword>
<protein>
    <submittedName>
        <fullName evidence="3">SpoIIE family protein phosphatase</fullName>
    </submittedName>
</protein>
<dbReference type="SMART" id="SM00065">
    <property type="entry name" value="GAF"/>
    <property type="match status" value="1"/>
</dbReference>
<dbReference type="InterPro" id="IPR003594">
    <property type="entry name" value="HATPase_dom"/>
</dbReference>
<dbReference type="InterPro" id="IPR029016">
    <property type="entry name" value="GAF-like_dom_sf"/>
</dbReference>
<dbReference type="SUPFAM" id="SSF55874">
    <property type="entry name" value="ATPase domain of HSP90 chaperone/DNA topoisomerase II/histidine kinase"/>
    <property type="match status" value="1"/>
</dbReference>
<dbReference type="InterPro" id="IPR036890">
    <property type="entry name" value="HATPase_C_sf"/>
</dbReference>
<dbReference type="InterPro" id="IPR000014">
    <property type="entry name" value="PAS"/>
</dbReference>
<dbReference type="InterPro" id="IPR036457">
    <property type="entry name" value="PPM-type-like_dom_sf"/>
</dbReference>
<dbReference type="PANTHER" id="PTHR43156">
    <property type="entry name" value="STAGE II SPORULATION PROTEIN E-RELATED"/>
    <property type="match status" value="1"/>
</dbReference>
<dbReference type="SMART" id="SM00331">
    <property type="entry name" value="PP2C_SIG"/>
    <property type="match status" value="1"/>
</dbReference>
<dbReference type="Pfam" id="PF07228">
    <property type="entry name" value="SpoIIE"/>
    <property type="match status" value="1"/>
</dbReference>
<dbReference type="SUPFAM" id="SSF55785">
    <property type="entry name" value="PYP-like sensor domain (PAS domain)"/>
    <property type="match status" value="2"/>
</dbReference>
<dbReference type="EMBL" id="JBHTMM010000019">
    <property type="protein sequence ID" value="MFD1307535.1"/>
    <property type="molecule type" value="Genomic_DNA"/>
</dbReference>
<dbReference type="PROSITE" id="PS50112">
    <property type="entry name" value="PAS"/>
    <property type="match status" value="2"/>
</dbReference>
<dbReference type="PANTHER" id="PTHR43156:SF2">
    <property type="entry name" value="STAGE II SPORULATION PROTEIN E"/>
    <property type="match status" value="1"/>
</dbReference>
<dbReference type="SUPFAM" id="SSF81606">
    <property type="entry name" value="PP2C-like"/>
    <property type="match status" value="1"/>
</dbReference>
<name>A0ABW3XE79_9ACTN</name>
<dbReference type="Gene3D" id="3.30.565.10">
    <property type="entry name" value="Histidine kinase-like ATPase, C-terminal domain"/>
    <property type="match status" value="1"/>
</dbReference>
<keyword evidence="1" id="KW-0378">Hydrolase</keyword>
<organism evidence="3 4">
    <name type="scientific">Streptomyces kaempferi</name>
    <dbReference type="NCBI Taxonomy" id="333725"/>
    <lineage>
        <taxon>Bacteria</taxon>
        <taxon>Bacillati</taxon>
        <taxon>Actinomycetota</taxon>
        <taxon>Actinomycetes</taxon>
        <taxon>Kitasatosporales</taxon>
        <taxon>Streptomycetaceae</taxon>
        <taxon>Streptomyces</taxon>
    </lineage>
</organism>